<dbReference type="SUPFAM" id="SSF56266">
    <property type="entry name" value="DmpA/ArgJ-like"/>
    <property type="match status" value="1"/>
</dbReference>
<dbReference type="InterPro" id="IPR016117">
    <property type="entry name" value="ArgJ-like_dom_sf"/>
</dbReference>
<dbReference type="EMBL" id="JACHMY010000001">
    <property type="protein sequence ID" value="MBB5835281.1"/>
    <property type="molecule type" value="Genomic_DNA"/>
</dbReference>
<sequence>MQPGPHNAITDVPGVLVGQVERTDPPYLTGTTVVYFPGTAVAGVDVRGGAPGTRETDLLDPVNANPGVNAIVLSGGSAYGLDTAAGVMAWLEERGEGVRVGAGERDVVPIVPTAVIFDLGRGGGFTARPTADWGRDAITAATDDPVAQGNHGAGAGARVGALKGGTGTASVRLDDGTTVGALAIVNAAGSAVGPAGRLYGESTALADEYGVLNTPTEPQPTATGPIPGMNTVIAVIATDASLDKAAAKRLAMIAHDGLARAIDPVHTLVDGDSVFAASTAPKDTPRLSVTDPTALLQLETIFAAGAHCLTRAIVHGVLAAESVDSPAGHLPSYRDTYPSAFTNG</sequence>
<gene>
    <name evidence="2" type="ORF">HDA39_002015</name>
</gene>
<keyword evidence="2" id="KW-0378">Hydrolase</keyword>
<dbReference type="GO" id="GO:0004177">
    <property type="term" value="F:aminopeptidase activity"/>
    <property type="evidence" value="ECO:0007669"/>
    <property type="project" value="UniProtKB-KW"/>
</dbReference>
<dbReference type="CDD" id="cd02252">
    <property type="entry name" value="nylC_like"/>
    <property type="match status" value="1"/>
</dbReference>
<dbReference type="Gene3D" id="3.60.70.12">
    <property type="entry name" value="L-amino peptidase D-ALA esterase/amidase"/>
    <property type="match status" value="1"/>
</dbReference>
<keyword evidence="2" id="KW-0645">Protease</keyword>
<keyword evidence="3" id="KW-1185">Reference proteome</keyword>
<dbReference type="AlphaFoldDB" id="A0A7W9J452"/>
<evidence type="ECO:0000313" key="3">
    <source>
        <dbReference type="Proteomes" id="UP000549971"/>
    </source>
</evidence>
<dbReference type="PANTHER" id="PTHR36512:SF3">
    <property type="entry name" value="BLR5678 PROTEIN"/>
    <property type="match status" value="1"/>
</dbReference>
<protein>
    <submittedName>
        <fullName evidence="2">L-aminopeptidase/D-esterase-like protein</fullName>
    </submittedName>
</protein>
<dbReference type="InterPro" id="IPR005321">
    <property type="entry name" value="Peptidase_S58_DmpA"/>
</dbReference>
<organism evidence="2 3">
    <name type="scientific">Kribbella italica</name>
    <dbReference type="NCBI Taxonomy" id="1540520"/>
    <lineage>
        <taxon>Bacteria</taxon>
        <taxon>Bacillati</taxon>
        <taxon>Actinomycetota</taxon>
        <taxon>Actinomycetes</taxon>
        <taxon>Propionibacteriales</taxon>
        <taxon>Kribbellaceae</taxon>
        <taxon>Kribbella</taxon>
    </lineage>
</organism>
<accession>A0A7W9J452</accession>
<name>A0A7W9J452_9ACTN</name>
<proteinExistence type="inferred from homology"/>
<evidence type="ECO:0000313" key="2">
    <source>
        <dbReference type="EMBL" id="MBB5835281.1"/>
    </source>
</evidence>
<dbReference type="Proteomes" id="UP000549971">
    <property type="component" value="Unassembled WGS sequence"/>
</dbReference>
<dbReference type="PANTHER" id="PTHR36512">
    <property type="entry name" value="D-AMINOPEPTIDASE"/>
    <property type="match status" value="1"/>
</dbReference>
<comment type="caution">
    <text evidence="2">The sequence shown here is derived from an EMBL/GenBank/DDBJ whole genome shotgun (WGS) entry which is preliminary data.</text>
</comment>
<dbReference type="Pfam" id="PF03576">
    <property type="entry name" value="Peptidase_S58"/>
    <property type="match status" value="1"/>
</dbReference>
<reference evidence="2 3" key="1">
    <citation type="submission" date="2020-08" db="EMBL/GenBank/DDBJ databases">
        <title>Sequencing the genomes of 1000 actinobacteria strains.</title>
        <authorList>
            <person name="Klenk H.-P."/>
        </authorList>
    </citation>
    <scope>NUCLEOTIDE SEQUENCE [LARGE SCALE GENOMIC DNA]</scope>
    <source>
        <strain evidence="2 3">DSM 28967</strain>
    </source>
</reference>
<comment type="similarity">
    <text evidence="1">Belongs to the peptidase S58 family.</text>
</comment>
<evidence type="ECO:0000256" key="1">
    <source>
        <dbReference type="ARBA" id="ARBA00007068"/>
    </source>
</evidence>
<keyword evidence="2" id="KW-0031">Aminopeptidase</keyword>
<dbReference type="RefSeq" id="WP_184794953.1">
    <property type="nucleotide sequence ID" value="NZ_JACHMY010000001.1"/>
</dbReference>